<reference evidence="2" key="1">
    <citation type="journal article" date="2014" name="Int. J. Syst. Evol. Microbiol.">
        <title>Complete genome sequence of Corynebacterium casei LMG S-19264T (=DSM 44701T), isolated from a smear-ripened cheese.</title>
        <authorList>
            <consortium name="US DOE Joint Genome Institute (JGI-PGF)"/>
            <person name="Walter F."/>
            <person name="Albersmeier A."/>
            <person name="Kalinowski J."/>
            <person name="Ruckert C."/>
        </authorList>
    </citation>
    <scope>NUCLEOTIDE SEQUENCE</scope>
    <source>
        <strain evidence="2">CCM 7897</strain>
    </source>
</reference>
<evidence type="ECO:0000313" key="2">
    <source>
        <dbReference type="EMBL" id="GGF45093.1"/>
    </source>
</evidence>
<dbReference type="EMBL" id="BMCT01000001">
    <property type="protein sequence ID" value="GGF45093.1"/>
    <property type="molecule type" value="Genomic_DNA"/>
</dbReference>
<proteinExistence type="predicted"/>
<gene>
    <name evidence="2" type="ORF">GCM10007301_00750</name>
</gene>
<keyword evidence="1" id="KW-0732">Signal</keyword>
<sequence length="136" mass="14642">MSQHFRRPLMGAALLAALVGTTAAASAQTAVIVTQPQVVTPQTVVTTPDRYVLVTPEQNTYIQRYVVENPAPRTSFSSSSYRPAVGTELPAGVAVQTFQPGSYGGFEAQRYGYILTDTDQTVLVDPGTRRVIQVLP</sequence>
<accession>A0A917BJL0</accession>
<dbReference type="Pfam" id="PF06823">
    <property type="entry name" value="DUF1236"/>
    <property type="match status" value="1"/>
</dbReference>
<dbReference type="InterPro" id="IPR009642">
    <property type="entry name" value="DUF1236"/>
</dbReference>
<organism evidence="2 3">
    <name type="scientific">Azorhizobium oxalatiphilum</name>
    <dbReference type="NCBI Taxonomy" id="980631"/>
    <lineage>
        <taxon>Bacteria</taxon>
        <taxon>Pseudomonadati</taxon>
        <taxon>Pseudomonadota</taxon>
        <taxon>Alphaproteobacteria</taxon>
        <taxon>Hyphomicrobiales</taxon>
        <taxon>Xanthobacteraceae</taxon>
        <taxon>Azorhizobium</taxon>
    </lineage>
</organism>
<comment type="caution">
    <text evidence="2">The sequence shown here is derived from an EMBL/GenBank/DDBJ whole genome shotgun (WGS) entry which is preliminary data.</text>
</comment>
<dbReference type="Proteomes" id="UP000606044">
    <property type="component" value="Unassembled WGS sequence"/>
</dbReference>
<evidence type="ECO:0008006" key="4">
    <source>
        <dbReference type="Google" id="ProtNLM"/>
    </source>
</evidence>
<dbReference type="AlphaFoldDB" id="A0A917BJL0"/>
<name>A0A917BJL0_9HYPH</name>
<evidence type="ECO:0000313" key="3">
    <source>
        <dbReference type="Proteomes" id="UP000606044"/>
    </source>
</evidence>
<evidence type="ECO:0000256" key="1">
    <source>
        <dbReference type="SAM" id="SignalP"/>
    </source>
</evidence>
<dbReference type="RefSeq" id="WP_188574350.1">
    <property type="nucleotide sequence ID" value="NZ_BMCT01000001.1"/>
</dbReference>
<keyword evidence="3" id="KW-1185">Reference proteome</keyword>
<reference evidence="2" key="2">
    <citation type="submission" date="2020-09" db="EMBL/GenBank/DDBJ databases">
        <authorList>
            <person name="Sun Q."/>
            <person name="Sedlacek I."/>
        </authorList>
    </citation>
    <scope>NUCLEOTIDE SEQUENCE</scope>
    <source>
        <strain evidence="2">CCM 7897</strain>
    </source>
</reference>
<protein>
    <recommendedName>
        <fullName evidence="4">DUF1236 domain-containing protein</fullName>
    </recommendedName>
</protein>
<feature type="chain" id="PRO_5037010633" description="DUF1236 domain-containing protein" evidence="1">
    <location>
        <begin position="28"/>
        <end position="136"/>
    </location>
</feature>
<feature type="signal peptide" evidence="1">
    <location>
        <begin position="1"/>
        <end position="27"/>
    </location>
</feature>